<evidence type="ECO:0000256" key="5">
    <source>
        <dbReference type="ARBA" id="ARBA00032263"/>
    </source>
</evidence>
<dbReference type="GO" id="GO:0051301">
    <property type="term" value="P:cell division"/>
    <property type="evidence" value="ECO:0007669"/>
    <property type="project" value="UniProtKB-KW"/>
</dbReference>
<dbReference type="InterPro" id="IPR006671">
    <property type="entry name" value="Cyclin_N"/>
</dbReference>
<gene>
    <name evidence="11" type="primary">LOC111005970</name>
</gene>
<dbReference type="AlphaFoldDB" id="A0A6J1BVU5"/>
<evidence type="ECO:0000256" key="1">
    <source>
        <dbReference type="ARBA" id="ARBA00011177"/>
    </source>
</evidence>
<evidence type="ECO:0000313" key="11">
    <source>
        <dbReference type="RefSeq" id="XP_022133384.1"/>
    </source>
</evidence>
<evidence type="ECO:0000259" key="9">
    <source>
        <dbReference type="SMART" id="SM01332"/>
    </source>
</evidence>
<evidence type="ECO:0000313" key="10">
    <source>
        <dbReference type="Proteomes" id="UP000504603"/>
    </source>
</evidence>
<accession>A0A6J1BVU5</accession>
<dbReference type="RefSeq" id="XP_022133384.1">
    <property type="nucleotide sequence ID" value="XM_022277692.1"/>
</dbReference>
<dbReference type="KEGG" id="mcha:111005970"/>
<dbReference type="Proteomes" id="UP000504603">
    <property type="component" value="Unplaced"/>
</dbReference>
<dbReference type="SMART" id="SM01332">
    <property type="entry name" value="Cyclin_C"/>
    <property type="match status" value="1"/>
</dbReference>
<feature type="region of interest" description="Disordered" evidence="7">
    <location>
        <begin position="286"/>
        <end position="338"/>
    </location>
</feature>
<dbReference type="Pfam" id="PF02984">
    <property type="entry name" value="Cyclin_C"/>
    <property type="match status" value="1"/>
</dbReference>
<dbReference type="GeneID" id="111005970"/>
<reference evidence="11" key="1">
    <citation type="submission" date="2025-08" db="UniProtKB">
        <authorList>
            <consortium name="RefSeq"/>
        </authorList>
    </citation>
    <scope>IDENTIFICATION</scope>
    <source>
        <strain evidence="11">OHB3-1</strain>
    </source>
</reference>
<dbReference type="SMART" id="SM00385">
    <property type="entry name" value="CYCLIN"/>
    <property type="match status" value="2"/>
</dbReference>
<evidence type="ECO:0000256" key="4">
    <source>
        <dbReference type="ARBA" id="ARBA00023306"/>
    </source>
</evidence>
<protein>
    <recommendedName>
        <fullName evidence="5">B-like cyclin</fullName>
    </recommendedName>
</protein>
<evidence type="ECO:0000256" key="7">
    <source>
        <dbReference type="SAM" id="MobiDB-lite"/>
    </source>
</evidence>
<evidence type="ECO:0000256" key="3">
    <source>
        <dbReference type="ARBA" id="ARBA00023127"/>
    </source>
</evidence>
<keyword evidence="4" id="KW-0131">Cell cycle</keyword>
<feature type="compositionally biased region" description="Polar residues" evidence="7">
    <location>
        <begin position="290"/>
        <end position="315"/>
    </location>
</feature>
<dbReference type="CDD" id="cd20543">
    <property type="entry name" value="CYCLIN_AtCycD-like_rpt1"/>
    <property type="match status" value="1"/>
</dbReference>
<dbReference type="InterPro" id="IPR004367">
    <property type="entry name" value="Cyclin_C-dom"/>
</dbReference>
<dbReference type="PROSITE" id="PS00292">
    <property type="entry name" value="CYCLINS"/>
    <property type="match status" value="1"/>
</dbReference>
<dbReference type="CDD" id="cd20544">
    <property type="entry name" value="CYCLIN_AtCycD-like_rpt2"/>
    <property type="match status" value="1"/>
</dbReference>
<dbReference type="InterPro" id="IPR013763">
    <property type="entry name" value="Cyclin-like_dom"/>
</dbReference>
<dbReference type="InterPro" id="IPR048258">
    <property type="entry name" value="Cyclins_cyclin-box"/>
</dbReference>
<dbReference type="Gene3D" id="1.10.472.10">
    <property type="entry name" value="Cyclin-like"/>
    <property type="match status" value="2"/>
</dbReference>
<keyword evidence="2" id="KW-0132">Cell division</keyword>
<organism evidence="10 11">
    <name type="scientific">Momordica charantia</name>
    <name type="common">Bitter gourd</name>
    <name type="synonym">Balsam pear</name>
    <dbReference type="NCBI Taxonomy" id="3673"/>
    <lineage>
        <taxon>Eukaryota</taxon>
        <taxon>Viridiplantae</taxon>
        <taxon>Streptophyta</taxon>
        <taxon>Embryophyta</taxon>
        <taxon>Tracheophyta</taxon>
        <taxon>Spermatophyta</taxon>
        <taxon>Magnoliopsida</taxon>
        <taxon>eudicotyledons</taxon>
        <taxon>Gunneridae</taxon>
        <taxon>Pentapetalae</taxon>
        <taxon>rosids</taxon>
        <taxon>fabids</taxon>
        <taxon>Cucurbitales</taxon>
        <taxon>Cucurbitaceae</taxon>
        <taxon>Momordiceae</taxon>
        <taxon>Momordica</taxon>
    </lineage>
</organism>
<dbReference type="PANTHER" id="PTHR10177">
    <property type="entry name" value="CYCLINS"/>
    <property type="match status" value="1"/>
</dbReference>
<dbReference type="Pfam" id="PF00134">
    <property type="entry name" value="Cyclin_N"/>
    <property type="match status" value="1"/>
</dbReference>
<dbReference type="SUPFAM" id="SSF47954">
    <property type="entry name" value="Cyclin-like"/>
    <property type="match status" value="1"/>
</dbReference>
<comment type="subunit">
    <text evidence="1">Interacts with the CDC2 protein kinase to form a serine/threonine kinase holoenzyme complex also known as maturation promoting factor (MPF). The cyclin subunit imparts substrate specificity to the complex.</text>
</comment>
<evidence type="ECO:0000256" key="2">
    <source>
        <dbReference type="ARBA" id="ARBA00022618"/>
    </source>
</evidence>
<keyword evidence="3 6" id="KW-0195">Cyclin</keyword>
<sequence>MGYTTTDRASSFSLSSLLCQEDVSFLTDEDPDEPTPPSDHPLPFFLADDDDEYFEILVARETAAESGTPLLFNDSPDAIRSWLRSVRLDAVEWILKSRALFGFQFHTAYLSIGYFDRVLSIRNLQKRSWIFRLLAVGCLSLAAKMEESKTPKLSSLQVEGFDMESKAIQRMELYVLNTLDWRMSSVTPFSYLQYLIRTIFVDSNPQGLLSKAAKFIMSTVKEINLVDHRPSLIAAASLLASSDAHLTREQVELKLKAIASFGSLEYERIFFCYNLMLKTEKENAKEELTGTPSSSICTTTPNIVDNRSATSTSGTKSKRRLTFEDSDPDCPEKKIHRP</sequence>
<evidence type="ECO:0000256" key="6">
    <source>
        <dbReference type="RuleBase" id="RU000383"/>
    </source>
</evidence>
<feature type="domain" description="Cyclin C-terminal" evidence="9">
    <location>
        <begin position="186"/>
        <end position="302"/>
    </location>
</feature>
<name>A0A6J1BVU5_MOMCH</name>
<dbReference type="InterPro" id="IPR036915">
    <property type="entry name" value="Cyclin-like_sf"/>
</dbReference>
<keyword evidence="10" id="KW-1185">Reference proteome</keyword>
<comment type="similarity">
    <text evidence="6">Belongs to the cyclin family.</text>
</comment>
<feature type="domain" description="Cyclin-like" evidence="8">
    <location>
        <begin position="92"/>
        <end position="177"/>
    </location>
</feature>
<feature type="domain" description="Cyclin-like" evidence="8">
    <location>
        <begin position="194"/>
        <end position="278"/>
    </location>
</feature>
<dbReference type="OrthoDB" id="306099at2759"/>
<dbReference type="InterPro" id="IPR039361">
    <property type="entry name" value="Cyclin"/>
</dbReference>
<evidence type="ECO:0000259" key="8">
    <source>
        <dbReference type="SMART" id="SM00385"/>
    </source>
</evidence>
<proteinExistence type="inferred from homology"/>